<proteinExistence type="predicted"/>
<reference evidence="3 4" key="1">
    <citation type="submission" date="2017-10" db="EMBL/GenBank/DDBJ databases">
        <authorList>
            <person name="Regsiter A."/>
            <person name="William W."/>
        </authorList>
    </citation>
    <scope>NUCLEOTIDE SEQUENCE [LARGE SCALE GENOMIC DNA]</scope>
    <source>
        <strain evidence="1 4">CFBP6984</strain>
        <strain evidence="2 3">CFBP7430</strain>
    </source>
</reference>
<evidence type="ECO:0000313" key="3">
    <source>
        <dbReference type="Proteomes" id="UP000234166"/>
    </source>
</evidence>
<dbReference type="Proteomes" id="UP000234166">
    <property type="component" value="Unassembled WGS sequence"/>
</dbReference>
<evidence type="ECO:0000313" key="4">
    <source>
        <dbReference type="Proteomes" id="UP000234181"/>
    </source>
</evidence>
<name>A0AB38E1T8_XANCH</name>
<sequence length="189" mass="19685">MLRCSGALVPDNLLCPRQVRQKETAMHLLMKGTLVLLAGALCSCTAPAGSGGKEPQASTAPSAAASSAKIREILVVTKGNGATTQNRSEPVGPDSPISVTVSVTHSGSEVPSISLRLIDLKNGQVLGEKVQPVAANSDSAHFEFKPTQPWSEGRHLLEARLGKTGKVVQREFDVVPSRPAGAAEVDAKS</sequence>
<organism evidence="2 3">
    <name type="scientific">Xanthomonas campestris pv. phaseoli</name>
    <dbReference type="NCBI Taxonomy" id="317013"/>
    <lineage>
        <taxon>Bacteria</taxon>
        <taxon>Pseudomonadati</taxon>
        <taxon>Pseudomonadota</taxon>
        <taxon>Gammaproteobacteria</taxon>
        <taxon>Lysobacterales</taxon>
        <taxon>Lysobacteraceae</taxon>
        <taxon>Xanthomonas</taxon>
    </lineage>
</organism>
<gene>
    <name evidence="1" type="ORF">XAP6984_530002</name>
    <name evidence="2" type="ORF">XAP7430_490003</name>
</gene>
<keyword evidence="4" id="KW-1185">Reference proteome</keyword>
<protein>
    <recommendedName>
        <fullName evidence="5">Secreted protein</fullName>
    </recommendedName>
</protein>
<dbReference type="EMBL" id="OCYT01000110">
    <property type="protein sequence ID" value="SON83765.1"/>
    <property type="molecule type" value="Genomic_DNA"/>
</dbReference>
<comment type="caution">
    <text evidence="2">The sequence shown here is derived from an EMBL/GenBank/DDBJ whole genome shotgun (WGS) entry which is preliminary data.</text>
</comment>
<dbReference type="Proteomes" id="UP000234181">
    <property type="component" value="Unassembled WGS sequence"/>
</dbReference>
<evidence type="ECO:0000313" key="1">
    <source>
        <dbReference type="EMBL" id="SON83765.1"/>
    </source>
</evidence>
<evidence type="ECO:0008006" key="5">
    <source>
        <dbReference type="Google" id="ProtNLM"/>
    </source>
</evidence>
<dbReference type="AlphaFoldDB" id="A0AB38E1T8"/>
<accession>A0AB38E1T8</accession>
<evidence type="ECO:0000313" key="2">
    <source>
        <dbReference type="EMBL" id="SON90754.1"/>
    </source>
</evidence>
<dbReference type="EMBL" id="OCYS01000104">
    <property type="protein sequence ID" value="SON90754.1"/>
    <property type="molecule type" value="Genomic_DNA"/>
</dbReference>